<keyword evidence="1" id="KW-0812">Transmembrane</keyword>
<evidence type="ECO:0000313" key="3">
    <source>
        <dbReference type="Proteomes" id="UP000505210"/>
    </source>
</evidence>
<reference evidence="2 3" key="1">
    <citation type="submission" date="2020-05" db="EMBL/GenBank/DDBJ databases">
        <title>Complete genome sequence of of a novel Thermoleptolyngbya strain isolated from hot springs of Ganzi, Sichuan China.</title>
        <authorList>
            <person name="Tang J."/>
            <person name="Daroch M."/>
            <person name="Li L."/>
            <person name="Waleron K."/>
            <person name="Waleron M."/>
            <person name="Waleron M."/>
        </authorList>
    </citation>
    <scope>NUCLEOTIDE SEQUENCE [LARGE SCALE GENOMIC DNA]</scope>
    <source>
        <strain evidence="2 3">PKUAC-SCTA183</strain>
    </source>
</reference>
<dbReference type="Proteomes" id="UP000505210">
    <property type="component" value="Chromosome"/>
</dbReference>
<feature type="transmembrane region" description="Helical" evidence="1">
    <location>
        <begin position="20"/>
        <end position="41"/>
    </location>
</feature>
<keyword evidence="1" id="KW-0472">Membrane</keyword>
<keyword evidence="3" id="KW-1185">Reference proteome</keyword>
<evidence type="ECO:0000256" key="1">
    <source>
        <dbReference type="SAM" id="Phobius"/>
    </source>
</evidence>
<dbReference type="AlphaFoldDB" id="A0A6M8B7N4"/>
<evidence type="ECO:0000313" key="2">
    <source>
        <dbReference type="EMBL" id="QKD82468.1"/>
    </source>
</evidence>
<dbReference type="KEGG" id="theu:HPC62_10015"/>
<sequence>MPVNLPAIPAKFRLRTALVVPFVLEIAAAVGLVGYLSFLAARRAVNDLTSQLRTGLSSQI</sequence>
<dbReference type="EMBL" id="CP053661">
    <property type="protein sequence ID" value="QKD82468.1"/>
    <property type="molecule type" value="Genomic_DNA"/>
</dbReference>
<evidence type="ECO:0008006" key="4">
    <source>
        <dbReference type="Google" id="ProtNLM"/>
    </source>
</evidence>
<gene>
    <name evidence="2" type="ORF">HPC62_10015</name>
</gene>
<dbReference type="RefSeq" id="WP_172355294.1">
    <property type="nucleotide sequence ID" value="NZ_CP053661.1"/>
</dbReference>
<organism evidence="2 3">
    <name type="scientific">Thermoleptolyngbya sichuanensis A183</name>
    <dbReference type="NCBI Taxonomy" id="2737172"/>
    <lineage>
        <taxon>Bacteria</taxon>
        <taxon>Bacillati</taxon>
        <taxon>Cyanobacteriota</taxon>
        <taxon>Cyanophyceae</taxon>
        <taxon>Oculatellales</taxon>
        <taxon>Oculatellaceae</taxon>
        <taxon>Thermoleptolyngbya</taxon>
        <taxon>Thermoleptolyngbya sichuanensis</taxon>
    </lineage>
</organism>
<protein>
    <recommendedName>
        <fullName evidence="4">Histidine kinase</fullName>
    </recommendedName>
</protein>
<keyword evidence="1" id="KW-1133">Transmembrane helix</keyword>
<proteinExistence type="predicted"/>
<accession>A0A6M8B7N4</accession>
<name>A0A6M8B7N4_9CYAN</name>